<proteinExistence type="predicted"/>
<dbReference type="EMBL" id="AMEZ01000034">
    <property type="protein sequence ID" value="EKY27519.1"/>
    <property type="molecule type" value="Genomic_DNA"/>
</dbReference>
<dbReference type="STRING" id="545697.HMPREF0216_01329"/>
<accession>L1QHM9</accession>
<keyword evidence="2" id="KW-1185">Reference proteome</keyword>
<reference evidence="1 2" key="1">
    <citation type="submission" date="2012-05" db="EMBL/GenBank/DDBJ databases">
        <authorList>
            <person name="Weinstock G."/>
            <person name="Sodergren E."/>
            <person name="Lobos E.A."/>
            <person name="Fulton L."/>
            <person name="Fulton R."/>
            <person name="Courtney L."/>
            <person name="Fronick C."/>
            <person name="O'Laughlin M."/>
            <person name="Godfrey J."/>
            <person name="Wilson R.M."/>
            <person name="Miner T."/>
            <person name="Farmer C."/>
            <person name="Delehaunty K."/>
            <person name="Cordes M."/>
            <person name="Minx P."/>
            <person name="Tomlinson C."/>
            <person name="Chen J."/>
            <person name="Wollam A."/>
            <person name="Pepin K.H."/>
            <person name="Bhonagiri V."/>
            <person name="Zhang X."/>
            <person name="Suruliraj S."/>
            <person name="Warren W."/>
            <person name="Mitreva M."/>
            <person name="Mardis E.R."/>
            <person name="Wilson R.K."/>
        </authorList>
    </citation>
    <scope>NUCLEOTIDE SEQUENCE [LARGE SCALE GENOMIC DNA]</scope>
    <source>
        <strain evidence="1 2">DSM 1785</strain>
    </source>
</reference>
<protein>
    <submittedName>
        <fullName evidence="1">Uncharacterized protein</fullName>
    </submittedName>
</protein>
<evidence type="ECO:0000313" key="2">
    <source>
        <dbReference type="Proteomes" id="UP000010420"/>
    </source>
</evidence>
<organism evidence="1 2">
    <name type="scientific">Clostridium celatum DSM 1785</name>
    <dbReference type="NCBI Taxonomy" id="545697"/>
    <lineage>
        <taxon>Bacteria</taxon>
        <taxon>Bacillati</taxon>
        <taxon>Bacillota</taxon>
        <taxon>Clostridia</taxon>
        <taxon>Eubacteriales</taxon>
        <taxon>Clostridiaceae</taxon>
        <taxon>Clostridium</taxon>
    </lineage>
</organism>
<sequence length="39" mass="4901">MKNNFKESVLQKSNADFFVYFYFVKEKIFMYLKILTRRL</sequence>
<evidence type="ECO:0000313" key="1">
    <source>
        <dbReference type="EMBL" id="EKY27519.1"/>
    </source>
</evidence>
<comment type="caution">
    <text evidence="1">The sequence shown here is derived from an EMBL/GenBank/DDBJ whole genome shotgun (WGS) entry which is preliminary data.</text>
</comment>
<gene>
    <name evidence="1" type="ORF">HMPREF0216_01329</name>
</gene>
<name>L1QHM9_9CLOT</name>
<dbReference type="Proteomes" id="UP000010420">
    <property type="component" value="Unassembled WGS sequence"/>
</dbReference>
<dbReference type="HOGENOM" id="CLU_3307333_0_0_9"/>
<dbReference type="AlphaFoldDB" id="L1QHM9"/>